<evidence type="ECO:0000313" key="2">
    <source>
        <dbReference type="EMBL" id="OKL55824.1"/>
    </source>
</evidence>
<dbReference type="GeneID" id="31008567"/>
<protein>
    <submittedName>
        <fullName evidence="2">Uncharacterized protein</fullName>
    </submittedName>
</protein>
<keyword evidence="3" id="KW-1185">Reference proteome</keyword>
<feature type="signal peptide" evidence="1">
    <location>
        <begin position="1"/>
        <end position="17"/>
    </location>
</feature>
<comment type="caution">
    <text evidence="2">The sequence shown here is derived from an EMBL/GenBank/DDBJ whole genome shotgun (WGS) entry which is preliminary data.</text>
</comment>
<dbReference type="Proteomes" id="UP000214365">
    <property type="component" value="Unassembled WGS sequence"/>
</dbReference>
<evidence type="ECO:0000313" key="3">
    <source>
        <dbReference type="Proteomes" id="UP000214365"/>
    </source>
</evidence>
<name>A0A225AD31_TALAT</name>
<proteinExistence type="predicted"/>
<dbReference type="AlphaFoldDB" id="A0A225AD31"/>
<evidence type="ECO:0000256" key="1">
    <source>
        <dbReference type="SAM" id="SignalP"/>
    </source>
</evidence>
<feature type="chain" id="PRO_5013030800" evidence="1">
    <location>
        <begin position="18"/>
        <end position="61"/>
    </location>
</feature>
<reference evidence="2 3" key="1">
    <citation type="submission" date="2015-06" db="EMBL/GenBank/DDBJ databases">
        <title>Talaromyces atroroseus IBT 11181 draft genome.</title>
        <authorList>
            <person name="Rasmussen K.B."/>
            <person name="Rasmussen S."/>
            <person name="Petersen B."/>
            <person name="Sicheritz-Ponten T."/>
            <person name="Mortensen U.H."/>
            <person name="Thrane U."/>
        </authorList>
    </citation>
    <scope>NUCLEOTIDE SEQUENCE [LARGE SCALE GENOMIC DNA]</scope>
    <source>
        <strain evidence="2 3">IBT 11181</strain>
    </source>
</reference>
<organism evidence="2 3">
    <name type="scientific">Talaromyces atroroseus</name>
    <dbReference type="NCBI Taxonomy" id="1441469"/>
    <lineage>
        <taxon>Eukaryota</taxon>
        <taxon>Fungi</taxon>
        <taxon>Dikarya</taxon>
        <taxon>Ascomycota</taxon>
        <taxon>Pezizomycotina</taxon>
        <taxon>Eurotiomycetes</taxon>
        <taxon>Eurotiomycetidae</taxon>
        <taxon>Eurotiales</taxon>
        <taxon>Trichocomaceae</taxon>
        <taxon>Talaromyces</taxon>
        <taxon>Talaromyces sect. Trachyspermi</taxon>
    </lineage>
</organism>
<sequence length="61" mass="6307">MKSVPVLLVAFAALAAAVPVGVQDTTALTKRNDDISVNPVALPPDNVSINFSAHDCSLGFQ</sequence>
<gene>
    <name evidence="2" type="ORF">UA08_08811</name>
</gene>
<dbReference type="RefSeq" id="XP_020115945.1">
    <property type="nucleotide sequence ID" value="XM_020263833.1"/>
</dbReference>
<dbReference type="EMBL" id="LFMY01000017">
    <property type="protein sequence ID" value="OKL55824.1"/>
    <property type="molecule type" value="Genomic_DNA"/>
</dbReference>
<keyword evidence="1" id="KW-0732">Signal</keyword>
<accession>A0A225AD31</accession>